<evidence type="ECO:0000256" key="1">
    <source>
        <dbReference type="SAM" id="MobiDB-lite"/>
    </source>
</evidence>
<reference evidence="2 3" key="1">
    <citation type="submission" date="2024-07" db="EMBL/GenBank/DDBJ databases">
        <title>Draft sequence of the Neodothiora populina.</title>
        <authorList>
            <person name="Drown D.D."/>
            <person name="Schuette U.S."/>
            <person name="Buechlein A.B."/>
            <person name="Rusch D.R."/>
            <person name="Winton L.W."/>
            <person name="Adams G.A."/>
        </authorList>
    </citation>
    <scope>NUCLEOTIDE SEQUENCE [LARGE SCALE GENOMIC DNA]</scope>
    <source>
        <strain evidence="2 3">CPC 39397</strain>
    </source>
</reference>
<gene>
    <name evidence="2" type="ORF">AAFC00_000456</name>
</gene>
<evidence type="ECO:0000313" key="3">
    <source>
        <dbReference type="Proteomes" id="UP001562354"/>
    </source>
</evidence>
<feature type="region of interest" description="Disordered" evidence="1">
    <location>
        <begin position="1"/>
        <end position="33"/>
    </location>
</feature>
<dbReference type="GeneID" id="95974159"/>
<comment type="caution">
    <text evidence="2">The sequence shown here is derived from an EMBL/GenBank/DDBJ whole genome shotgun (WGS) entry which is preliminary data.</text>
</comment>
<dbReference type="RefSeq" id="XP_069200290.1">
    <property type="nucleotide sequence ID" value="XM_069344334.1"/>
</dbReference>
<protein>
    <submittedName>
        <fullName evidence="2">Uncharacterized protein</fullName>
    </submittedName>
</protein>
<accession>A0ABR3PE64</accession>
<proteinExistence type="predicted"/>
<keyword evidence="3" id="KW-1185">Reference proteome</keyword>
<evidence type="ECO:0000313" key="2">
    <source>
        <dbReference type="EMBL" id="KAL1304015.1"/>
    </source>
</evidence>
<dbReference type="Proteomes" id="UP001562354">
    <property type="component" value="Unassembled WGS sequence"/>
</dbReference>
<organism evidence="2 3">
    <name type="scientific">Neodothiora populina</name>
    <dbReference type="NCBI Taxonomy" id="2781224"/>
    <lineage>
        <taxon>Eukaryota</taxon>
        <taxon>Fungi</taxon>
        <taxon>Dikarya</taxon>
        <taxon>Ascomycota</taxon>
        <taxon>Pezizomycotina</taxon>
        <taxon>Dothideomycetes</taxon>
        <taxon>Dothideomycetidae</taxon>
        <taxon>Dothideales</taxon>
        <taxon>Dothioraceae</taxon>
        <taxon>Neodothiora</taxon>
    </lineage>
</organism>
<dbReference type="EMBL" id="JBFMKM010000009">
    <property type="protein sequence ID" value="KAL1304015.1"/>
    <property type="molecule type" value="Genomic_DNA"/>
</dbReference>
<feature type="region of interest" description="Disordered" evidence="1">
    <location>
        <begin position="78"/>
        <end position="97"/>
    </location>
</feature>
<name>A0ABR3PE64_9PEZI</name>
<sequence length="97" mass="10071">MTHNQTYTYGTGSAPTTTTSTSTGGASTGAKAGEGLKGIFAKGHGIGETLRGEINGAIDHFSGDTAAQQRDEYVARGGRDEFRTGQFEKKGTLDKAL</sequence>